<reference evidence="1 2" key="1">
    <citation type="submission" date="2016-10" db="EMBL/GenBank/DDBJ databases">
        <authorList>
            <person name="de Groot N.N."/>
        </authorList>
    </citation>
    <scope>NUCLEOTIDE SEQUENCE [LARGE SCALE GENOMIC DNA]</scope>
    <source>
        <strain evidence="1 2">DSM 23421</strain>
    </source>
</reference>
<evidence type="ECO:0000313" key="2">
    <source>
        <dbReference type="Proteomes" id="UP000199109"/>
    </source>
</evidence>
<keyword evidence="2" id="KW-1185">Reference proteome</keyword>
<name>A0A1G7HJN7_9FLAO</name>
<organism evidence="1 2">
    <name type="scientific">Pricia antarctica</name>
    <dbReference type="NCBI Taxonomy" id="641691"/>
    <lineage>
        <taxon>Bacteria</taxon>
        <taxon>Pseudomonadati</taxon>
        <taxon>Bacteroidota</taxon>
        <taxon>Flavobacteriia</taxon>
        <taxon>Flavobacteriales</taxon>
        <taxon>Flavobacteriaceae</taxon>
        <taxon>Pricia</taxon>
    </lineage>
</organism>
<dbReference type="EMBL" id="FNAO01000009">
    <property type="protein sequence ID" value="SDF00484.1"/>
    <property type="molecule type" value="Genomic_DNA"/>
</dbReference>
<proteinExistence type="predicted"/>
<evidence type="ECO:0000313" key="1">
    <source>
        <dbReference type="EMBL" id="SDF00484.1"/>
    </source>
</evidence>
<dbReference type="Proteomes" id="UP000199109">
    <property type="component" value="Unassembled WGS sequence"/>
</dbReference>
<sequence length="33" mass="3770">MTKQQMANRLGEIIISMEQTNDYIEKVKGEVDG</sequence>
<dbReference type="STRING" id="641691.SAMN05421636_109197"/>
<dbReference type="AlphaFoldDB" id="A0A1G7HJN7"/>
<accession>A0A1G7HJN7</accession>
<gene>
    <name evidence="1" type="ORF">SAMN05421636_109197</name>
</gene>
<protein>
    <submittedName>
        <fullName evidence="1">Uncharacterized protein</fullName>
    </submittedName>
</protein>